<dbReference type="GO" id="GO:0008270">
    <property type="term" value="F:zinc ion binding"/>
    <property type="evidence" value="ECO:0007669"/>
    <property type="project" value="InterPro"/>
</dbReference>
<evidence type="ECO:0000256" key="5">
    <source>
        <dbReference type="ARBA" id="ARBA00022801"/>
    </source>
</evidence>
<evidence type="ECO:0000256" key="4">
    <source>
        <dbReference type="ARBA" id="ARBA00022729"/>
    </source>
</evidence>
<evidence type="ECO:0000256" key="6">
    <source>
        <dbReference type="ARBA" id="ARBA00022833"/>
    </source>
</evidence>
<feature type="signal peptide" evidence="11">
    <location>
        <begin position="1"/>
        <end position="26"/>
    </location>
</feature>
<keyword evidence="3 10" id="KW-0479">Metal-binding</keyword>
<gene>
    <name evidence="13" type="ORF">DCAF_LOCUS24659</name>
</gene>
<keyword evidence="8" id="KW-0865">Zymogen</keyword>
<evidence type="ECO:0000256" key="7">
    <source>
        <dbReference type="ARBA" id="ARBA00023049"/>
    </source>
</evidence>
<dbReference type="SUPFAM" id="SSF55486">
    <property type="entry name" value="Metalloproteases ('zincins'), catalytic domain"/>
    <property type="match status" value="1"/>
</dbReference>
<keyword evidence="6 10" id="KW-0862">Zinc</keyword>
<dbReference type="InterPro" id="IPR006026">
    <property type="entry name" value="Peptidase_Metallo"/>
</dbReference>
<dbReference type="Gene3D" id="3.40.390.10">
    <property type="entry name" value="Collagenase (Catalytic Domain)"/>
    <property type="match status" value="1"/>
</dbReference>
<dbReference type="GO" id="GO:0004222">
    <property type="term" value="F:metalloendopeptidase activity"/>
    <property type="evidence" value="ECO:0007669"/>
    <property type="project" value="InterPro"/>
</dbReference>
<keyword evidence="4 11" id="KW-0732">Signal</keyword>
<comment type="caution">
    <text evidence="13">The sequence shown here is derived from an EMBL/GenBank/DDBJ whole genome shotgun (WGS) entry which is preliminary data.</text>
</comment>
<evidence type="ECO:0000256" key="3">
    <source>
        <dbReference type="ARBA" id="ARBA00022723"/>
    </source>
</evidence>
<dbReference type="PANTHER" id="PTHR10201">
    <property type="entry name" value="MATRIX METALLOPROTEINASE"/>
    <property type="match status" value="1"/>
</dbReference>
<dbReference type="GO" id="GO:0030198">
    <property type="term" value="P:extracellular matrix organization"/>
    <property type="evidence" value="ECO:0007669"/>
    <property type="project" value="TreeGrafter"/>
</dbReference>
<dbReference type="Pfam" id="PF00413">
    <property type="entry name" value="Peptidase_M10"/>
    <property type="match status" value="1"/>
</dbReference>
<dbReference type="AlphaFoldDB" id="A0AAV1SKB7"/>
<comment type="similarity">
    <text evidence="1">Belongs to the peptidase M10A family. Matrix metalloproteinases (MMPs) subfamily.</text>
</comment>
<dbReference type="InterPro" id="IPR021190">
    <property type="entry name" value="Pept_M10A"/>
</dbReference>
<proteinExistence type="inferred from homology"/>
<dbReference type="PROSITE" id="PS00546">
    <property type="entry name" value="CYSTEINE_SWITCH"/>
    <property type="match status" value="1"/>
</dbReference>
<feature type="domain" description="Peptidase metallopeptidase" evidence="12">
    <location>
        <begin position="145"/>
        <end position="296"/>
    </location>
</feature>
<feature type="binding site" evidence="10">
    <location>
        <position position="199"/>
    </location>
    <ligand>
        <name>Ca(2+)</name>
        <dbReference type="ChEBI" id="CHEBI:29108"/>
        <label>2</label>
    </ligand>
</feature>
<keyword evidence="7" id="KW-0482">Metalloprotease</keyword>
<feature type="binding site" description="in inhibited form" evidence="10">
    <location>
        <position position="118"/>
    </location>
    <ligand>
        <name>Zn(2+)</name>
        <dbReference type="ChEBI" id="CHEBI:29105"/>
        <label>2</label>
        <note>catalytic</note>
    </ligand>
</feature>
<dbReference type="PANTHER" id="PTHR10201:SF323">
    <property type="entry name" value="MATRIX METALLOPROTEINASE-21"/>
    <property type="match status" value="1"/>
</dbReference>
<dbReference type="SMART" id="SM00235">
    <property type="entry name" value="ZnMc"/>
    <property type="match status" value="1"/>
</dbReference>
<dbReference type="InterPro" id="IPR036365">
    <property type="entry name" value="PGBD-like_sf"/>
</dbReference>
<evidence type="ECO:0000256" key="2">
    <source>
        <dbReference type="ARBA" id="ARBA00022670"/>
    </source>
</evidence>
<keyword evidence="2" id="KW-0645">Protease</keyword>
<dbReference type="EMBL" id="CAWUPB010001194">
    <property type="protein sequence ID" value="CAK7353302.1"/>
    <property type="molecule type" value="Genomic_DNA"/>
</dbReference>
<feature type="binding site" evidence="10">
    <location>
        <position position="252"/>
    </location>
    <ligand>
        <name>Zn(2+)</name>
        <dbReference type="ChEBI" id="CHEBI:29105"/>
        <label>2</label>
        <note>catalytic</note>
    </ligand>
</feature>
<keyword evidence="5" id="KW-0378">Hydrolase</keyword>
<reference evidence="13 14" key="1">
    <citation type="submission" date="2024-01" db="EMBL/GenBank/DDBJ databases">
        <authorList>
            <person name="Waweru B."/>
        </authorList>
    </citation>
    <scope>NUCLEOTIDE SEQUENCE [LARGE SCALE GENOMIC DNA]</scope>
</reference>
<evidence type="ECO:0000259" key="12">
    <source>
        <dbReference type="SMART" id="SM00235"/>
    </source>
</evidence>
<dbReference type="GO" id="GO:0031012">
    <property type="term" value="C:extracellular matrix"/>
    <property type="evidence" value="ECO:0007669"/>
    <property type="project" value="InterPro"/>
</dbReference>
<dbReference type="Proteomes" id="UP001314170">
    <property type="component" value="Unassembled WGS sequence"/>
</dbReference>
<sequence length="297" mass="33196">MTSNTFYALAFACFLTLSFLSHTGWAHRNMRKESPYEFMKLLKGCKQGDNVEGIQQLKKFLHHFGYLNQKHLNNRDIDDDYFDESLESALKTYQLNFNLKPTGVLDTETVSLLMIPRCGVPDIVDGKTRMKSAGSYNIKYAHFPGSPRWPVTKKVLNWGLQHGSRRDVIEPLAKYSFQPWVGIAPFTFNFVDGNLSIADIKIGFLDKSQGMAGNTLGFTYPPTNGTVFFNADMNWSFGATPGAYDLGTVGLHEFGHALGLAHSSVEAAVMWPYTGMAQTKHLHDDDIKGMKALYAAS</sequence>
<protein>
    <recommendedName>
        <fullName evidence="12">Peptidase metallopeptidase domain-containing protein</fullName>
    </recommendedName>
</protein>
<evidence type="ECO:0000256" key="9">
    <source>
        <dbReference type="PIRSR" id="PIRSR621190-1"/>
    </source>
</evidence>
<dbReference type="InterPro" id="IPR024079">
    <property type="entry name" value="MetalloPept_cat_dom_sf"/>
</dbReference>
<dbReference type="SUPFAM" id="SSF47090">
    <property type="entry name" value="PGBD-like"/>
    <property type="match status" value="1"/>
</dbReference>
<dbReference type="InterPro" id="IPR001818">
    <property type="entry name" value="Pept_M10_metallopeptidase"/>
</dbReference>
<name>A0AAV1SKB7_9ROSI</name>
<evidence type="ECO:0000256" key="10">
    <source>
        <dbReference type="PIRSR" id="PIRSR621190-2"/>
    </source>
</evidence>
<feature type="chain" id="PRO_5043886521" description="Peptidase metallopeptidase domain-containing protein" evidence="11">
    <location>
        <begin position="27"/>
        <end position="297"/>
    </location>
</feature>
<comment type="cofactor">
    <cofactor evidence="10">
        <name>Ca(2+)</name>
        <dbReference type="ChEBI" id="CHEBI:29108"/>
    </cofactor>
    <text evidence="10">Can bind about 5 Ca(2+) ions per subunit.</text>
</comment>
<dbReference type="GO" id="GO:0006508">
    <property type="term" value="P:proteolysis"/>
    <property type="evidence" value="ECO:0007669"/>
    <property type="project" value="UniProtKB-KW"/>
</dbReference>
<keyword evidence="10" id="KW-0106">Calcium</keyword>
<evidence type="ECO:0000313" key="14">
    <source>
        <dbReference type="Proteomes" id="UP001314170"/>
    </source>
</evidence>
<evidence type="ECO:0000256" key="8">
    <source>
        <dbReference type="ARBA" id="ARBA00023145"/>
    </source>
</evidence>
<evidence type="ECO:0000256" key="1">
    <source>
        <dbReference type="ARBA" id="ARBA00009614"/>
    </source>
</evidence>
<dbReference type="Pfam" id="PF01471">
    <property type="entry name" value="PG_binding_1"/>
    <property type="match status" value="1"/>
</dbReference>
<evidence type="ECO:0000256" key="11">
    <source>
        <dbReference type="SAM" id="SignalP"/>
    </source>
</evidence>
<dbReference type="InterPro" id="IPR021158">
    <property type="entry name" value="Pept_M10A_Zn_BS"/>
</dbReference>
<accession>A0AAV1SKB7</accession>
<evidence type="ECO:0000313" key="13">
    <source>
        <dbReference type="EMBL" id="CAK7353302.1"/>
    </source>
</evidence>
<feature type="active site" evidence="9">
    <location>
        <position position="253"/>
    </location>
</feature>
<organism evidence="13 14">
    <name type="scientific">Dovyalis caffra</name>
    <dbReference type="NCBI Taxonomy" id="77055"/>
    <lineage>
        <taxon>Eukaryota</taxon>
        <taxon>Viridiplantae</taxon>
        <taxon>Streptophyta</taxon>
        <taxon>Embryophyta</taxon>
        <taxon>Tracheophyta</taxon>
        <taxon>Spermatophyta</taxon>
        <taxon>Magnoliopsida</taxon>
        <taxon>eudicotyledons</taxon>
        <taxon>Gunneridae</taxon>
        <taxon>Pentapetalae</taxon>
        <taxon>rosids</taxon>
        <taxon>fabids</taxon>
        <taxon>Malpighiales</taxon>
        <taxon>Salicaceae</taxon>
        <taxon>Flacourtieae</taxon>
        <taxon>Dovyalis</taxon>
    </lineage>
</organism>
<comment type="cofactor">
    <cofactor evidence="10">
        <name>Zn(2+)</name>
        <dbReference type="ChEBI" id="CHEBI:29105"/>
    </cofactor>
    <text evidence="10">Binds 2 Zn(2+) ions per subunit.</text>
</comment>
<feature type="binding site" evidence="10">
    <location>
        <position position="256"/>
    </location>
    <ligand>
        <name>Zn(2+)</name>
        <dbReference type="ChEBI" id="CHEBI:29105"/>
        <label>2</label>
        <note>catalytic</note>
    </ligand>
</feature>
<dbReference type="PRINTS" id="PR00138">
    <property type="entry name" value="MATRIXIN"/>
</dbReference>
<feature type="binding site" evidence="10">
    <location>
        <position position="262"/>
    </location>
    <ligand>
        <name>Zn(2+)</name>
        <dbReference type="ChEBI" id="CHEBI:29105"/>
        <label>2</label>
        <note>catalytic</note>
    </ligand>
</feature>
<keyword evidence="14" id="KW-1185">Reference proteome</keyword>
<feature type="binding site" evidence="10">
    <location>
        <position position="270"/>
    </location>
    <ligand>
        <name>Zn(2+)</name>
        <dbReference type="ChEBI" id="CHEBI:29105"/>
        <label>2</label>
        <note>catalytic</note>
    </ligand>
</feature>
<dbReference type="InterPro" id="IPR002477">
    <property type="entry name" value="Peptidoglycan-bd-like"/>
</dbReference>
<dbReference type="GO" id="GO:0030574">
    <property type="term" value="P:collagen catabolic process"/>
    <property type="evidence" value="ECO:0007669"/>
    <property type="project" value="TreeGrafter"/>
</dbReference>